<dbReference type="InterPro" id="IPR013022">
    <property type="entry name" value="Xyl_isomerase-like_TIM-brl"/>
</dbReference>
<dbReference type="SUPFAM" id="SSF51658">
    <property type="entry name" value="Xylose isomerase-like"/>
    <property type="match status" value="1"/>
</dbReference>
<dbReference type="Proteomes" id="UP000631694">
    <property type="component" value="Unassembled WGS sequence"/>
</dbReference>
<reference evidence="5" key="1">
    <citation type="submission" date="2020-12" db="EMBL/GenBank/DDBJ databases">
        <title>Methylobrevis albus sp. nov., isolated from fresh water lack sediment.</title>
        <authorList>
            <person name="Zou Q."/>
        </authorList>
    </citation>
    <scope>NUCLEOTIDE SEQUENCE</scope>
    <source>
        <strain evidence="5">L22</strain>
    </source>
</reference>
<comment type="caution">
    <text evidence="5">The sequence shown here is derived from an EMBL/GenBank/DDBJ whole genome shotgun (WGS) entry which is preliminary data.</text>
</comment>
<accession>A0A931I3W8</accession>
<evidence type="ECO:0000313" key="5">
    <source>
        <dbReference type="EMBL" id="MBH0238833.1"/>
    </source>
</evidence>
<evidence type="ECO:0000256" key="2">
    <source>
        <dbReference type="PIRNR" id="PIRNR006241"/>
    </source>
</evidence>
<feature type="domain" description="Xylose isomerase-like TIM barrel" evidence="4">
    <location>
        <begin position="23"/>
        <end position="255"/>
    </location>
</feature>
<dbReference type="EMBL" id="JADZLT010000051">
    <property type="protein sequence ID" value="MBH0238833.1"/>
    <property type="molecule type" value="Genomic_DNA"/>
</dbReference>
<dbReference type="RefSeq" id="WP_197311915.1">
    <property type="nucleotide sequence ID" value="NZ_JADZLT010000051.1"/>
</dbReference>
<evidence type="ECO:0000256" key="3">
    <source>
        <dbReference type="PIRSR" id="PIRSR006241-50"/>
    </source>
</evidence>
<dbReference type="PIRSF" id="PIRSF006241">
    <property type="entry name" value="HyI"/>
    <property type="match status" value="1"/>
</dbReference>
<dbReference type="Gene3D" id="3.20.20.150">
    <property type="entry name" value="Divalent-metal-dependent TIM barrel enzymes"/>
    <property type="match status" value="1"/>
</dbReference>
<feature type="active site" description="Proton donor/acceptor" evidence="3">
    <location>
        <position position="143"/>
    </location>
</feature>
<dbReference type="GO" id="GO:0046487">
    <property type="term" value="P:glyoxylate metabolic process"/>
    <property type="evidence" value="ECO:0007669"/>
    <property type="project" value="TreeGrafter"/>
</dbReference>
<evidence type="ECO:0000259" key="4">
    <source>
        <dbReference type="Pfam" id="PF01261"/>
    </source>
</evidence>
<keyword evidence="6" id="KW-1185">Reference proteome</keyword>
<organism evidence="5 6">
    <name type="scientific">Methylobrevis albus</name>
    <dbReference type="NCBI Taxonomy" id="2793297"/>
    <lineage>
        <taxon>Bacteria</taxon>
        <taxon>Pseudomonadati</taxon>
        <taxon>Pseudomonadota</taxon>
        <taxon>Alphaproteobacteria</taxon>
        <taxon>Hyphomicrobiales</taxon>
        <taxon>Pleomorphomonadaceae</taxon>
        <taxon>Methylobrevis</taxon>
    </lineage>
</organism>
<dbReference type="Pfam" id="PF01261">
    <property type="entry name" value="AP_endonuc_2"/>
    <property type="match status" value="1"/>
</dbReference>
<name>A0A931I3W8_9HYPH</name>
<dbReference type="InterPro" id="IPR026040">
    <property type="entry name" value="HyI-like"/>
</dbReference>
<feature type="active site" description="Proton donor/acceptor" evidence="3">
    <location>
        <position position="240"/>
    </location>
</feature>
<comment type="similarity">
    <text evidence="2">Belongs to the hyi family.</text>
</comment>
<dbReference type="FunFam" id="3.20.20.150:FF:000007">
    <property type="entry name" value="Hydroxypyruvate isomerase"/>
    <property type="match status" value="1"/>
</dbReference>
<protein>
    <submittedName>
        <fullName evidence="5">TIM barrel protein</fullName>
    </submittedName>
</protein>
<evidence type="ECO:0000256" key="1">
    <source>
        <dbReference type="ARBA" id="ARBA00023235"/>
    </source>
</evidence>
<dbReference type="GO" id="GO:0008903">
    <property type="term" value="F:hydroxypyruvate isomerase activity"/>
    <property type="evidence" value="ECO:0007669"/>
    <property type="project" value="TreeGrafter"/>
</dbReference>
<keyword evidence="1 2" id="KW-0413">Isomerase</keyword>
<dbReference type="PANTHER" id="PTHR43489:SF6">
    <property type="entry name" value="HYDROXYPYRUVATE ISOMERASE-RELATED"/>
    <property type="match status" value="1"/>
</dbReference>
<evidence type="ECO:0000313" key="6">
    <source>
        <dbReference type="Proteomes" id="UP000631694"/>
    </source>
</evidence>
<dbReference type="PANTHER" id="PTHR43489">
    <property type="entry name" value="ISOMERASE"/>
    <property type="match status" value="1"/>
</dbReference>
<dbReference type="InterPro" id="IPR036237">
    <property type="entry name" value="Xyl_isomerase-like_sf"/>
</dbReference>
<dbReference type="InterPro" id="IPR050417">
    <property type="entry name" value="Sugar_Epim/Isomerase"/>
</dbReference>
<dbReference type="AlphaFoldDB" id="A0A931I3W8"/>
<sequence>MPLRLTANISFMFTEQPFLERFGAAAKAGFGAVECHWPYEFPVETLQAAISAAGVKLTGLNMPVGDKAAGDFGLAAVAGREAEFRTAFDLAVRYATALGCPMIHVLAGNVADDQHGGAIGTYIANLRHAAAIAEKQKLTLLIEPINRRDAPNYFLSTLEEAVAVAATLSSPAVKIMADLYHLQIMGGDLVTRLADCVDLIGHVQVAGVPARAEPDQGEVNLRFVLDALVAAGYAGLVGAEYRPRGRTEDGLGWIATSGLTLG</sequence>
<gene>
    <name evidence="5" type="ORF">I5731_13435</name>
</gene>
<proteinExistence type="inferred from homology"/>